<keyword evidence="3" id="KW-1185">Reference proteome</keyword>
<organism evidence="2">
    <name type="scientific">Absidia glauca</name>
    <name type="common">Pin mould</name>
    <dbReference type="NCBI Taxonomy" id="4829"/>
    <lineage>
        <taxon>Eukaryota</taxon>
        <taxon>Fungi</taxon>
        <taxon>Fungi incertae sedis</taxon>
        <taxon>Mucoromycota</taxon>
        <taxon>Mucoromycotina</taxon>
        <taxon>Mucoromycetes</taxon>
        <taxon>Mucorales</taxon>
        <taxon>Cunninghamellaceae</taxon>
        <taxon>Absidia</taxon>
    </lineage>
</organism>
<proteinExistence type="predicted"/>
<reference evidence="2" key="1">
    <citation type="submission" date="2016-04" db="EMBL/GenBank/DDBJ databases">
        <authorList>
            <person name="Evans L.H."/>
            <person name="Alamgir A."/>
            <person name="Owens N."/>
            <person name="Weber N.D."/>
            <person name="Virtaneva K."/>
            <person name="Barbian K."/>
            <person name="Babar A."/>
            <person name="Rosenke K."/>
        </authorList>
    </citation>
    <scope>NUCLEOTIDE SEQUENCE [LARGE SCALE GENOMIC DNA]</scope>
    <source>
        <strain evidence="2">CBS 101.48</strain>
    </source>
</reference>
<evidence type="ECO:0000313" key="2">
    <source>
        <dbReference type="EMBL" id="SAM04993.1"/>
    </source>
</evidence>
<sequence>MLTFSLAKPTLPDRLSTAKSSTGQKYALLKPVSAALSYLYYSTQPVPSTSIADVSRNKLFNTDHTGGSYLIKEQDNGYGTKQHIIDNSSTTVDVNRQNGPVTALALIKPPRQAQKWSYPTHRESIGKTLSSTGISSNKKTHINCGSSDRMADIVGASEDQIRRQGRWNNTMMQAYISHQHSKRMMQSMAYFFINGRSIRLERAARDPPTSLCKTLFPAIDEWHERMVAKELSPDTNNPIQPTVAANAFVQVIIMLRKTFIQDSMLMMELRPCHTIWQHSIFSDPASLSFKRDLLRIEAQKHDPAHTHQHIPSTLGAYAL</sequence>
<accession>A0A163K7M6</accession>
<dbReference type="InterPro" id="IPR038279">
    <property type="entry name" value="Ndc10_dom2_sf"/>
</dbReference>
<dbReference type="EMBL" id="LT554417">
    <property type="protein sequence ID" value="SAM04993.1"/>
    <property type="molecule type" value="Genomic_DNA"/>
</dbReference>
<dbReference type="AlphaFoldDB" id="A0A163K7M6"/>
<evidence type="ECO:0000313" key="3">
    <source>
        <dbReference type="Proteomes" id="UP000078561"/>
    </source>
</evidence>
<dbReference type="Pfam" id="PF16787">
    <property type="entry name" value="NDC10_II"/>
    <property type="match status" value="1"/>
</dbReference>
<protein>
    <recommendedName>
        <fullName evidence="1">Ndc10 domain-containing protein</fullName>
    </recommendedName>
</protein>
<dbReference type="InterPro" id="IPR031872">
    <property type="entry name" value="NDC10_II"/>
</dbReference>
<dbReference type="Proteomes" id="UP000078561">
    <property type="component" value="Unassembled WGS sequence"/>
</dbReference>
<dbReference type="Gene3D" id="1.10.443.20">
    <property type="entry name" value="Centromere DNA-binding protein complex CBF3 subunit, domain 2"/>
    <property type="match status" value="1"/>
</dbReference>
<dbReference type="InParanoid" id="A0A163K7M6"/>
<gene>
    <name evidence="2" type="primary">ABSGL_10859.1 scaffold 12033</name>
</gene>
<feature type="domain" description="Ndc10" evidence="1">
    <location>
        <begin position="98"/>
        <end position="284"/>
    </location>
</feature>
<dbReference type="OrthoDB" id="120763at2759"/>
<evidence type="ECO:0000259" key="1">
    <source>
        <dbReference type="Pfam" id="PF16787"/>
    </source>
</evidence>
<name>A0A163K7M6_ABSGL</name>
<dbReference type="GO" id="GO:0003677">
    <property type="term" value="F:DNA binding"/>
    <property type="evidence" value="ECO:0007669"/>
    <property type="project" value="InterPro"/>
</dbReference>